<evidence type="ECO:0000259" key="6">
    <source>
        <dbReference type="Pfam" id="PF01370"/>
    </source>
</evidence>
<name>A0A4R6B4M2_9RHOB</name>
<sequence length="308" mass="33786">MKVLVLGGCGFIGSYVVDSLLEAGHQVRVFDRQPERFRDPLPGVEYFFGNFGDRMAVIDVLSGMDAVVHLISTTFPGTADLDPITDVKDNLVGTLTLLESMTVLNISRILFLSSGGTIYGAPDVVPIPEDHPLRPINSYGIVKASIEHYLDMYRRTRGLLPISIRASNPYGPRQGHSGVQGVIGTFLRRIVNGESLEIWGDGSVIRDYLHASDLGRLCAKAVATDLTGSYNAGSGHGTSLSEIVAYMESLSTQSTPVTYRPGRPIDVQRSILDVSRAKRDLDWQTQIDLKDGIKGTYEWMRSITQIQN</sequence>
<dbReference type="SUPFAM" id="SSF51735">
    <property type="entry name" value="NAD(P)-binding Rossmann-fold domains"/>
    <property type="match status" value="1"/>
</dbReference>
<dbReference type="Gene3D" id="3.40.50.720">
    <property type="entry name" value="NAD(P)-binding Rossmann-like Domain"/>
    <property type="match status" value="1"/>
</dbReference>
<evidence type="ECO:0000256" key="5">
    <source>
        <dbReference type="ARBA" id="ARBA00033067"/>
    </source>
</evidence>
<dbReference type="AlphaFoldDB" id="A0A4R6B4M2"/>
<reference evidence="7 8" key="1">
    <citation type="submission" date="2019-03" db="EMBL/GenBank/DDBJ databases">
        <title>Rhodobacteraceae bacterium SM1902, a new member of the family Rhodobacteraceae isolated from Yantai.</title>
        <authorList>
            <person name="Sun Y."/>
        </authorList>
    </citation>
    <scope>NUCLEOTIDE SEQUENCE [LARGE SCALE GENOMIC DNA]</scope>
    <source>
        <strain evidence="7 8">SM1902</strain>
    </source>
</reference>
<evidence type="ECO:0000256" key="3">
    <source>
        <dbReference type="ARBA" id="ARBA00018569"/>
    </source>
</evidence>
<proteinExistence type="inferred from homology"/>
<gene>
    <name evidence="7" type="ORF">E2L05_05800</name>
</gene>
<dbReference type="PANTHER" id="PTHR43725:SF53">
    <property type="entry name" value="UDP-ARABINOSE 4-EPIMERASE 1"/>
    <property type="match status" value="1"/>
</dbReference>
<organism evidence="7 8">
    <name type="scientific">Meridianimarinicoccus aquatilis</name>
    <dbReference type="NCBI Taxonomy" id="2552766"/>
    <lineage>
        <taxon>Bacteria</taxon>
        <taxon>Pseudomonadati</taxon>
        <taxon>Pseudomonadota</taxon>
        <taxon>Alphaproteobacteria</taxon>
        <taxon>Rhodobacterales</taxon>
        <taxon>Paracoccaceae</taxon>
        <taxon>Meridianimarinicoccus</taxon>
    </lineage>
</organism>
<comment type="similarity">
    <text evidence="2">Belongs to the NAD(P)-dependent epimerase/dehydratase family.</text>
</comment>
<comment type="caution">
    <text evidence="7">The sequence shown here is derived from an EMBL/GenBank/DDBJ whole genome shotgun (WGS) entry which is preliminary data.</text>
</comment>
<dbReference type="PANTHER" id="PTHR43725">
    <property type="entry name" value="UDP-GLUCOSE 4-EPIMERASE"/>
    <property type="match status" value="1"/>
</dbReference>
<comment type="pathway">
    <text evidence="1">Carbohydrate metabolism; galactose metabolism.</text>
</comment>
<evidence type="ECO:0000256" key="1">
    <source>
        <dbReference type="ARBA" id="ARBA00004947"/>
    </source>
</evidence>
<dbReference type="RefSeq" id="WP_133341953.1">
    <property type="nucleotide sequence ID" value="NZ_SMZO01000009.1"/>
</dbReference>
<dbReference type="InterPro" id="IPR036291">
    <property type="entry name" value="NAD(P)-bd_dom_sf"/>
</dbReference>
<dbReference type="InterPro" id="IPR001509">
    <property type="entry name" value="Epimerase_deHydtase"/>
</dbReference>
<dbReference type="Proteomes" id="UP000294562">
    <property type="component" value="Unassembled WGS sequence"/>
</dbReference>
<evidence type="ECO:0000313" key="8">
    <source>
        <dbReference type="Proteomes" id="UP000294562"/>
    </source>
</evidence>
<accession>A0A4R6B4M2</accession>
<dbReference type="Gene3D" id="3.90.25.10">
    <property type="entry name" value="UDP-galactose 4-epimerase, domain 1"/>
    <property type="match status" value="1"/>
</dbReference>
<dbReference type="Pfam" id="PF01370">
    <property type="entry name" value="Epimerase"/>
    <property type="match status" value="1"/>
</dbReference>
<keyword evidence="8" id="KW-1185">Reference proteome</keyword>
<evidence type="ECO:0000313" key="7">
    <source>
        <dbReference type="EMBL" id="TDL90438.1"/>
    </source>
</evidence>
<dbReference type="EMBL" id="SMZO01000009">
    <property type="protein sequence ID" value="TDL90438.1"/>
    <property type="molecule type" value="Genomic_DNA"/>
</dbReference>
<evidence type="ECO:0000256" key="4">
    <source>
        <dbReference type="ARBA" id="ARBA00031367"/>
    </source>
</evidence>
<dbReference type="OrthoDB" id="9801785at2"/>
<evidence type="ECO:0000256" key="2">
    <source>
        <dbReference type="ARBA" id="ARBA00007637"/>
    </source>
</evidence>
<protein>
    <recommendedName>
        <fullName evidence="3">UDP-glucose 4-epimerase</fullName>
    </recommendedName>
    <alternativeName>
        <fullName evidence="5">Galactowaldenase</fullName>
    </alternativeName>
    <alternativeName>
        <fullName evidence="4">UDP-galactose 4-epimerase</fullName>
    </alternativeName>
</protein>
<feature type="domain" description="NAD-dependent epimerase/dehydratase" evidence="6">
    <location>
        <begin position="3"/>
        <end position="233"/>
    </location>
</feature>